<name>A0A839F5F5_9GAMM</name>
<dbReference type="EMBL" id="JACGXL010000006">
    <property type="protein sequence ID" value="MBA8889292.1"/>
    <property type="molecule type" value="Genomic_DNA"/>
</dbReference>
<dbReference type="PROSITE" id="PS50404">
    <property type="entry name" value="GST_NTER"/>
    <property type="match status" value="1"/>
</dbReference>
<dbReference type="AlphaFoldDB" id="A0A839F5F5"/>
<proteinExistence type="predicted"/>
<dbReference type="CDD" id="cd02976">
    <property type="entry name" value="NrdH"/>
    <property type="match status" value="1"/>
</dbReference>
<dbReference type="Gene3D" id="3.40.30.10">
    <property type="entry name" value="Glutaredoxin"/>
    <property type="match status" value="1"/>
</dbReference>
<keyword evidence="1" id="KW-1015">Disulfide bond</keyword>
<gene>
    <name evidence="4" type="ORF">FHW12_003535</name>
</gene>
<dbReference type="PRINTS" id="PR00160">
    <property type="entry name" value="GLUTAREDOXIN"/>
</dbReference>
<dbReference type="PROSITE" id="PS51354">
    <property type="entry name" value="GLUTAREDOXIN_2"/>
    <property type="match status" value="1"/>
</dbReference>
<protein>
    <submittedName>
        <fullName evidence="4">Glutaredoxin</fullName>
    </submittedName>
</protein>
<dbReference type="InterPro" id="IPR011767">
    <property type="entry name" value="GLR_AS"/>
</dbReference>
<organism evidence="4 5">
    <name type="scientific">Dokdonella fugitiva</name>
    <dbReference type="NCBI Taxonomy" id="328517"/>
    <lineage>
        <taxon>Bacteria</taxon>
        <taxon>Pseudomonadati</taxon>
        <taxon>Pseudomonadota</taxon>
        <taxon>Gammaproteobacteria</taxon>
        <taxon>Lysobacterales</taxon>
        <taxon>Rhodanobacteraceae</taxon>
        <taxon>Dokdonella</taxon>
    </lineage>
</organism>
<dbReference type="PANTHER" id="PTHR34386:SF1">
    <property type="entry name" value="GLUTAREDOXIN-LIKE PROTEIN NRDH"/>
    <property type="match status" value="1"/>
</dbReference>
<keyword evidence="2" id="KW-0676">Redox-active center</keyword>
<dbReference type="GO" id="GO:0045454">
    <property type="term" value="P:cell redox homeostasis"/>
    <property type="evidence" value="ECO:0007669"/>
    <property type="project" value="TreeGrafter"/>
</dbReference>
<evidence type="ECO:0000256" key="1">
    <source>
        <dbReference type="ARBA" id="ARBA00023157"/>
    </source>
</evidence>
<dbReference type="InterPro" id="IPR002109">
    <property type="entry name" value="Glutaredoxin"/>
</dbReference>
<keyword evidence="5" id="KW-1185">Reference proteome</keyword>
<feature type="domain" description="GST N-terminal" evidence="3">
    <location>
        <begin position="41"/>
        <end position="121"/>
    </location>
</feature>
<accession>A0A839F5F5</accession>
<dbReference type="InterPro" id="IPR036249">
    <property type="entry name" value="Thioredoxin-like_sf"/>
</dbReference>
<dbReference type="PROSITE" id="PS00195">
    <property type="entry name" value="GLUTAREDOXIN_1"/>
    <property type="match status" value="1"/>
</dbReference>
<evidence type="ECO:0000259" key="3">
    <source>
        <dbReference type="PROSITE" id="PS50404"/>
    </source>
</evidence>
<dbReference type="Pfam" id="PF00462">
    <property type="entry name" value="Glutaredoxin"/>
    <property type="match status" value="1"/>
</dbReference>
<reference evidence="4 5" key="1">
    <citation type="submission" date="2020-07" db="EMBL/GenBank/DDBJ databases">
        <title>Genomic Encyclopedia of Type Strains, Phase IV (KMG-V): Genome sequencing to study the core and pangenomes of soil and plant-associated prokaryotes.</title>
        <authorList>
            <person name="Whitman W."/>
        </authorList>
    </citation>
    <scope>NUCLEOTIDE SEQUENCE [LARGE SCALE GENOMIC DNA]</scope>
    <source>
        <strain evidence="4 5">RH2WT43</strain>
    </source>
</reference>
<dbReference type="InterPro" id="IPR051548">
    <property type="entry name" value="Grx-like_ET"/>
</dbReference>
<dbReference type="Proteomes" id="UP000550401">
    <property type="component" value="Unassembled WGS sequence"/>
</dbReference>
<evidence type="ECO:0000313" key="5">
    <source>
        <dbReference type="Proteomes" id="UP000550401"/>
    </source>
</evidence>
<evidence type="ECO:0000313" key="4">
    <source>
        <dbReference type="EMBL" id="MBA8889292.1"/>
    </source>
</evidence>
<dbReference type="InterPro" id="IPR014025">
    <property type="entry name" value="Glutaredoxin_subgr"/>
</dbReference>
<dbReference type="PANTHER" id="PTHR34386">
    <property type="entry name" value="GLUTAREDOXIN"/>
    <property type="match status" value="1"/>
</dbReference>
<dbReference type="GO" id="GO:0009055">
    <property type="term" value="F:electron transfer activity"/>
    <property type="evidence" value="ECO:0007669"/>
    <property type="project" value="TreeGrafter"/>
</dbReference>
<evidence type="ECO:0000256" key="2">
    <source>
        <dbReference type="ARBA" id="ARBA00023284"/>
    </source>
</evidence>
<dbReference type="RefSeq" id="WP_182532330.1">
    <property type="nucleotide sequence ID" value="NZ_JACGXL010000006.1"/>
</dbReference>
<dbReference type="InterPro" id="IPR004045">
    <property type="entry name" value="Glutathione_S-Trfase_N"/>
</dbReference>
<sequence>MACFIGGLFGAPLARVTYARLFPPPEFVAGDYSRLYAEAGTPVVLFSTSTCPYCKKTRALFDAAGVQYADYVIDESESAEQKFKSIGGSAVPLVFIGDREIRGFREATIRHSLALVRKPTG</sequence>
<dbReference type="SUPFAM" id="SSF52833">
    <property type="entry name" value="Thioredoxin-like"/>
    <property type="match status" value="1"/>
</dbReference>
<comment type="caution">
    <text evidence="4">The sequence shown here is derived from an EMBL/GenBank/DDBJ whole genome shotgun (WGS) entry which is preliminary data.</text>
</comment>